<feature type="compositionally biased region" description="Basic residues" evidence="1">
    <location>
        <begin position="86"/>
        <end position="97"/>
    </location>
</feature>
<dbReference type="Proteomes" id="UP001152300">
    <property type="component" value="Unassembled WGS sequence"/>
</dbReference>
<feature type="compositionally biased region" description="Basic and acidic residues" evidence="1">
    <location>
        <begin position="71"/>
        <end position="84"/>
    </location>
</feature>
<evidence type="ECO:0000313" key="2">
    <source>
        <dbReference type="EMBL" id="KAJ8066644.1"/>
    </source>
</evidence>
<comment type="caution">
    <text evidence="2">The sequence shown here is derived from an EMBL/GenBank/DDBJ whole genome shotgun (WGS) entry which is preliminary data.</text>
</comment>
<keyword evidence="3" id="KW-1185">Reference proteome</keyword>
<evidence type="ECO:0000256" key="1">
    <source>
        <dbReference type="SAM" id="MobiDB-lite"/>
    </source>
</evidence>
<feature type="region of interest" description="Disordered" evidence="1">
    <location>
        <begin position="57"/>
        <end position="115"/>
    </location>
</feature>
<proteinExistence type="predicted"/>
<gene>
    <name evidence="2" type="ORF">OCU04_005692</name>
</gene>
<dbReference type="EMBL" id="JAPEIS010000005">
    <property type="protein sequence ID" value="KAJ8066644.1"/>
    <property type="molecule type" value="Genomic_DNA"/>
</dbReference>
<protein>
    <submittedName>
        <fullName evidence="2">Uncharacterized protein</fullName>
    </submittedName>
</protein>
<dbReference type="AlphaFoldDB" id="A0A9X0APN2"/>
<name>A0A9X0APN2_9HELO</name>
<accession>A0A9X0APN2</accession>
<organism evidence="2 3">
    <name type="scientific">Sclerotinia nivalis</name>
    <dbReference type="NCBI Taxonomy" id="352851"/>
    <lineage>
        <taxon>Eukaryota</taxon>
        <taxon>Fungi</taxon>
        <taxon>Dikarya</taxon>
        <taxon>Ascomycota</taxon>
        <taxon>Pezizomycotina</taxon>
        <taxon>Leotiomycetes</taxon>
        <taxon>Helotiales</taxon>
        <taxon>Sclerotiniaceae</taxon>
        <taxon>Sclerotinia</taxon>
    </lineage>
</organism>
<reference evidence="2" key="1">
    <citation type="submission" date="2022-11" db="EMBL/GenBank/DDBJ databases">
        <title>Genome Resource of Sclerotinia nivalis Strain SnTB1, a Plant Pathogen Isolated from American Ginseng.</title>
        <authorList>
            <person name="Fan S."/>
        </authorList>
    </citation>
    <scope>NUCLEOTIDE SEQUENCE</scope>
    <source>
        <strain evidence="2">SnTB1</strain>
    </source>
</reference>
<evidence type="ECO:0000313" key="3">
    <source>
        <dbReference type="Proteomes" id="UP001152300"/>
    </source>
</evidence>
<sequence>MRLMISAYCSCCFCSFLVPLERMLQCIAYRFCTHRDKRTKDFICFCTGTQAEYISATRDNNDNNNNSIFVTREKGKQSKTEQNKTKQNKTKQNRTKQNKTEQNKTKQNKTKQNNW</sequence>